<evidence type="ECO:0000256" key="5">
    <source>
        <dbReference type="ARBA" id="ARBA00023284"/>
    </source>
</evidence>
<dbReference type="GO" id="GO:0045454">
    <property type="term" value="P:cell redox homeostasis"/>
    <property type="evidence" value="ECO:0007669"/>
    <property type="project" value="TreeGrafter"/>
</dbReference>
<keyword evidence="4 8" id="KW-1015">Disulfide bond</keyword>
<dbReference type="STRING" id="121616.GA0070216_105292"/>
<dbReference type="InterPro" id="IPR017937">
    <property type="entry name" value="Thioredoxin_CS"/>
</dbReference>
<reference evidence="11" key="1">
    <citation type="submission" date="2016-06" db="EMBL/GenBank/DDBJ databases">
        <authorList>
            <person name="Varghese N."/>
            <person name="Submissions Spin"/>
        </authorList>
    </citation>
    <scope>NUCLEOTIDE SEQUENCE [LARGE SCALE GENOMIC DNA]</scope>
    <source>
        <strain evidence="11">DSM 44100</strain>
    </source>
</reference>
<dbReference type="EMBL" id="FMCU01000005">
    <property type="protein sequence ID" value="SCF14147.1"/>
    <property type="molecule type" value="Genomic_DNA"/>
</dbReference>
<dbReference type="InterPro" id="IPR036249">
    <property type="entry name" value="Thioredoxin-like_sf"/>
</dbReference>
<organism evidence="10 11">
    <name type="scientific">Micromonospora matsumotoense</name>
    <dbReference type="NCBI Taxonomy" id="121616"/>
    <lineage>
        <taxon>Bacteria</taxon>
        <taxon>Bacillati</taxon>
        <taxon>Actinomycetota</taxon>
        <taxon>Actinomycetes</taxon>
        <taxon>Micromonosporales</taxon>
        <taxon>Micromonosporaceae</taxon>
        <taxon>Micromonospora</taxon>
    </lineage>
</organism>
<dbReference type="PANTHER" id="PTHR45663:SF11">
    <property type="entry name" value="GEO12009P1"/>
    <property type="match status" value="1"/>
</dbReference>
<dbReference type="AlphaFoldDB" id="A0A1C4Y086"/>
<dbReference type="InterPro" id="IPR013766">
    <property type="entry name" value="Thioredoxin_domain"/>
</dbReference>
<dbReference type="GO" id="GO:0005829">
    <property type="term" value="C:cytosol"/>
    <property type="evidence" value="ECO:0007669"/>
    <property type="project" value="TreeGrafter"/>
</dbReference>
<dbReference type="PROSITE" id="PS51352">
    <property type="entry name" value="THIOREDOXIN_2"/>
    <property type="match status" value="1"/>
</dbReference>
<dbReference type="PANTHER" id="PTHR45663">
    <property type="entry name" value="GEO12009P1"/>
    <property type="match status" value="1"/>
</dbReference>
<evidence type="ECO:0000259" key="9">
    <source>
        <dbReference type="PROSITE" id="PS51352"/>
    </source>
</evidence>
<dbReference type="PIRSF" id="PIRSF000077">
    <property type="entry name" value="Thioredoxin"/>
    <property type="match status" value="1"/>
</dbReference>
<gene>
    <name evidence="10" type="ORF">GA0070216_105292</name>
</gene>
<evidence type="ECO:0000313" key="11">
    <source>
        <dbReference type="Proteomes" id="UP000198797"/>
    </source>
</evidence>
<evidence type="ECO:0000256" key="8">
    <source>
        <dbReference type="PIRSR" id="PIRSR000077-4"/>
    </source>
</evidence>
<feature type="site" description="Contributes to redox potential value" evidence="7">
    <location>
        <position position="39"/>
    </location>
</feature>
<dbReference type="Gene3D" id="3.40.30.10">
    <property type="entry name" value="Glutaredoxin"/>
    <property type="match status" value="1"/>
</dbReference>
<feature type="site" description="Deprotonates C-terminal active site Cys" evidence="7">
    <location>
        <position position="32"/>
    </location>
</feature>
<evidence type="ECO:0000256" key="2">
    <source>
        <dbReference type="ARBA" id="ARBA00022448"/>
    </source>
</evidence>
<keyword evidence="5 8" id="KW-0676">Redox-active center</keyword>
<feature type="site" description="Contributes to redox potential value" evidence="7">
    <location>
        <position position="40"/>
    </location>
</feature>
<dbReference type="SUPFAM" id="SSF52833">
    <property type="entry name" value="Thioredoxin-like"/>
    <property type="match status" value="1"/>
</dbReference>
<comment type="similarity">
    <text evidence="1 6">Belongs to the thioredoxin family.</text>
</comment>
<accession>A0A1C4Y086</accession>
<keyword evidence="3" id="KW-0249">Electron transport</keyword>
<evidence type="ECO:0000256" key="4">
    <source>
        <dbReference type="ARBA" id="ARBA00023157"/>
    </source>
</evidence>
<dbReference type="Pfam" id="PF00085">
    <property type="entry name" value="Thioredoxin"/>
    <property type="match status" value="1"/>
</dbReference>
<dbReference type="RefSeq" id="WP_091244829.1">
    <property type="nucleotide sequence ID" value="NZ_CP192025.1"/>
</dbReference>
<name>A0A1C4Y086_9ACTN</name>
<dbReference type="Proteomes" id="UP000198797">
    <property type="component" value="Unassembled WGS sequence"/>
</dbReference>
<feature type="active site" description="Nucleophile" evidence="7">
    <location>
        <position position="41"/>
    </location>
</feature>
<keyword evidence="11" id="KW-1185">Reference proteome</keyword>
<dbReference type="PROSITE" id="PS00194">
    <property type="entry name" value="THIOREDOXIN_1"/>
    <property type="match status" value="1"/>
</dbReference>
<feature type="active site" description="Nucleophile" evidence="7">
    <location>
        <position position="38"/>
    </location>
</feature>
<dbReference type="GO" id="GO:0015035">
    <property type="term" value="F:protein-disulfide reductase activity"/>
    <property type="evidence" value="ECO:0007669"/>
    <property type="project" value="InterPro"/>
</dbReference>
<protein>
    <recommendedName>
        <fullName evidence="6">Thioredoxin</fullName>
    </recommendedName>
</protein>
<evidence type="ECO:0000313" key="10">
    <source>
        <dbReference type="EMBL" id="SCF14147.1"/>
    </source>
</evidence>
<keyword evidence="2" id="KW-0813">Transport</keyword>
<dbReference type="CDD" id="cd02947">
    <property type="entry name" value="TRX_family"/>
    <property type="match status" value="1"/>
</dbReference>
<evidence type="ECO:0000256" key="3">
    <source>
        <dbReference type="ARBA" id="ARBA00022982"/>
    </source>
</evidence>
<dbReference type="InterPro" id="IPR005746">
    <property type="entry name" value="Thioredoxin"/>
</dbReference>
<evidence type="ECO:0000256" key="7">
    <source>
        <dbReference type="PIRSR" id="PIRSR000077-1"/>
    </source>
</evidence>
<evidence type="ECO:0000256" key="6">
    <source>
        <dbReference type="PIRNR" id="PIRNR000077"/>
    </source>
</evidence>
<feature type="domain" description="Thioredoxin" evidence="9">
    <location>
        <begin position="1"/>
        <end position="115"/>
    </location>
</feature>
<evidence type="ECO:0000256" key="1">
    <source>
        <dbReference type="ARBA" id="ARBA00008987"/>
    </source>
</evidence>
<dbReference type="FunFam" id="3.40.30.10:FF:000001">
    <property type="entry name" value="Thioredoxin"/>
    <property type="match status" value="1"/>
</dbReference>
<feature type="disulfide bond" description="Redox-active" evidence="8">
    <location>
        <begin position="38"/>
        <end position="41"/>
    </location>
</feature>
<dbReference type="OrthoDB" id="9790390at2"/>
<sequence>MPQDTAAGRLTAVTDATFADTVLAADRPVVVDFWADWCPPCVGTSRHLAELAGEFGDRLRVVTVDTDANPATARTYGVMSLPTLLVFVGGEVVGSIVGARPKNHLRLAFIRHLDS</sequence>
<proteinExistence type="inferred from homology"/>